<reference evidence="3" key="1">
    <citation type="submission" date="2023-07" db="EMBL/GenBank/DDBJ databases">
        <authorList>
            <consortium name="AG Swart"/>
            <person name="Singh M."/>
            <person name="Singh A."/>
            <person name="Seah K."/>
            <person name="Emmerich C."/>
        </authorList>
    </citation>
    <scope>NUCLEOTIDE SEQUENCE</scope>
    <source>
        <strain evidence="3">DP1</strain>
    </source>
</reference>
<evidence type="ECO:0000256" key="1">
    <source>
        <dbReference type="SAM" id="MobiDB-lite"/>
    </source>
</evidence>
<keyword evidence="4" id="KW-1185">Reference proteome</keyword>
<dbReference type="Pfam" id="PF25758">
    <property type="entry name" value="TPR_IPO11"/>
    <property type="match status" value="1"/>
</dbReference>
<feature type="region of interest" description="Disordered" evidence="1">
    <location>
        <begin position="997"/>
        <end position="1051"/>
    </location>
</feature>
<proteinExistence type="predicted"/>
<dbReference type="InterPro" id="IPR016024">
    <property type="entry name" value="ARM-type_fold"/>
</dbReference>
<dbReference type="Proteomes" id="UP001295684">
    <property type="component" value="Unassembled WGS sequence"/>
</dbReference>
<evidence type="ECO:0000313" key="4">
    <source>
        <dbReference type="Proteomes" id="UP001295684"/>
    </source>
</evidence>
<accession>A0AAD1XLD1</accession>
<name>A0AAD1XLD1_EUPCR</name>
<evidence type="ECO:0000313" key="3">
    <source>
        <dbReference type="EMBL" id="CAI2374893.1"/>
    </source>
</evidence>
<feature type="domain" description="Importin-7/11-like TPR repeats" evidence="2">
    <location>
        <begin position="768"/>
        <end position="1021"/>
    </location>
</feature>
<dbReference type="InterPro" id="IPR058669">
    <property type="entry name" value="TPR_IPO7/11-like"/>
</dbReference>
<organism evidence="3 4">
    <name type="scientific">Euplotes crassus</name>
    <dbReference type="NCBI Taxonomy" id="5936"/>
    <lineage>
        <taxon>Eukaryota</taxon>
        <taxon>Sar</taxon>
        <taxon>Alveolata</taxon>
        <taxon>Ciliophora</taxon>
        <taxon>Intramacronucleata</taxon>
        <taxon>Spirotrichea</taxon>
        <taxon>Hypotrichia</taxon>
        <taxon>Euplotida</taxon>
        <taxon>Euplotidae</taxon>
        <taxon>Moneuplotes</taxon>
    </lineage>
</organism>
<feature type="compositionally biased region" description="Acidic residues" evidence="1">
    <location>
        <begin position="998"/>
        <end position="1016"/>
    </location>
</feature>
<dbReference type="SUPFAM" id="SSF48371">
    <property type="entry name" value="ARM repeat"/>
    <property type="match status" value="1"/>
</dbReference>
<comment type="caution">
    <text evidence="3">The sequence shown here is derived from an EMBL/GenBank/DDBJ whole genome shotgun (WGS) entry which is preliminary data.</text>
</comment>
<evidence type="ECO:0000259" key="2">
    <source>
        <dbReference type="Pfam" id="PF25758"/>
    </source>
</evidence>
<gene>
    <name evidence="3" type="ORF">ECRASSUSDP1_LOCUS16251</name>
</gene>
<dbReference type="EMBL" id="CAMPGE010016323">
    <property type="protein sequence ID" value="CAI2374893.1"/>
    <property type="molecule type" value="Genomic_DNA"/>
</dbReference>
<sequence length="1137" mass="131312">MENQDGISSDAIDQMSLEEFEKEIVNSLVGMYSAQTAEERNQLYRNICMLSENKAKFIQGVVQALYGDYELTQKLSVVLYFKSYLNNMIIKKILSADERKEVFNEFLKVIFEADLPVEIRNNLTPCLESLLFADENDRENSQHLLEHLFETMDRYIGTDPSSQESKILRVFFSLFRASINIIQDSTLISERLRGSIKFLCSSASKIIEELKDAFTNGNQLEAKQNSAALQEWVMIFKESLNKTQKAINYPTLPEAERKSAGLSYIDFLTREDFMKVSYEIIFLATPEDRLFFTTGDEKIDNLLFNAKENIIKIIGNLISYIKPHLHMKALENTDFLKLLQVITPLFLESLIELGSEEENAKFLSSAHRCQLISSVLSCSSQLVYIKEFHPIFEKYSLRIFTDIGFPFLRTLEEEKNEAIDNPSEFVKLGLDTCDRQRLAHMKSQAARFIETMGDKLRGYFPQLCNLCCDMLDYSVLKEQGLDGNSNADELAQNYPTLKDNFEESRFFKYCSNEDMMDVSIMVLTMISYALPKNEALKKRFTEVLEKTTKPIMDKKDLILNCRLTCLLGYYIDILYKDQPDVFNSVIKMFITSLNQQEETLALTYQSSDTLNTIINDNDIVPRMRPIINDVLTYIYDAVLVVKIPEFFDFLEEIFKFYKSELNTESVVKCVECLVARIENDLINNRGECGDVNPFKQFAPGRSNVDNNEKHENTIAIQKSWVVIMRVLETEEYINQAGDQLLEKLKFMFGNLAEPKRIDFDDDIVKSMKILINSSKAVAEEMKVLFPYLENTFKKNGYVYGELFDLIKAYIKNDKAFILSNEQCLQTLFGFGITTLYHEQHVINGVIYLMQLILLLKDDQNHATDALIPDTLKEIFKRMQQQPMNSVMKRVMFLPILACMVGNFSATFTYFEQNDMTEQVVNQILKNSSKTFECPLERKLYAMTMTSLLTQQELPGCVREKSPQIITKIAHCLIKTTVEEVKEAKSKEKKKLDYLSDSDYSDSEYESSESDLSENEEESKRRQDSILALIDENDDNEGGDKDDSTDNDENNGDVIETTIDVQSNFAVMKTGFNSFDEFNYFKFVWKQLSQNHPQEMQALASRLSEKTQKAIRNLCQVQHFETNGRVVHRRIIKGKRKQ</sequence>
<dbReference type="AlphaFoldDB" id="A0AAD1XLD1"/>
<protein>
    <recommendedName>
        <fullName evidence="2">Importin-7/11-like TPR repeats domain-containing protein</fullName>
    </recommendedName>
</protein>